<accession>A0A4C1WSX2</accession>
<sequence length="67" mass="7665">MYMVRLYEARTDRDELLEIGRIHTRDTPLHGKAPMGKVQNASMCGDVRREVIKLPGSRLTPSTSRPR</sequence>
<evidence type="ECO:0000313" key="2">
    <source>
        <dbReference type="Proteomes" id="UP000299102"/>
    </source>
</evidence>
<name>A0A4C1WSX2_EUMVA</name>
<reference evidence="1 2" key="1">
    <citation type="journal article" date="2019" name="Commun. Biol.">
        <title>The bagworm genome reveals a unique fibroin gene that provides high tensile strength.</title>
        <authorList>
            <person name="Kono N."/>
            <person name="Nakamura H."/>
            <person name="Ohtoshi R."/>
            <person name="Tomita M."/>
            <person name="Numata K."/>
            <person name="Arakawa K."/>
        </authorList>
    </citation>
    <scope>NUCLEOTIDE SEQUENCE [LARGE SCALE GENOMIC DNA]</scope>
</reference>
<dbReference type="Proteomes" id="UP000299102">
    <property type="component" value="Unassembled WGS sequence"/>
</dbReference>
<keyword evidence="2" id="KW-1185">Reference proteome</keyword>
<protein>
    <submittedName>
        <fullName evidence="1">Uncharacterized protein</fullName>
    </submittedName>
</protein>
<comment type="caution">
    <text evidence="1">The sequence shown here is derived from an EMBL/GenBank/DDBJ whole genome shotgun (WGS) entry which is preliminary data.</text>
</comment>
<dbReference type="EMBL" id="BGZK01000638">
    <property type="protein sequence ID" value="GBP54073.1"/>
    <property type="molecule type" value="Genomic_DNA"/>
</dbReference>
<organism evidence="1 2">
    <name type="scientific">Eumeta variegata</name>
    <name type="common">Bagworm moth</name>
    <name type="synonym">Eumeta japonica</name>
    <dbReference type="NCBI Taxonomy" id="151549"/>
    <lineage>
        <taxon>Eukaryota</taxon>
        <taxon>Metazoa</taxon>
        <taxon>Ecdysozoa</taxon>
        <taxon>Arthropoda</taxon>
        <taxon>Hexapoda</taxon>
        <taxon>Insecta</taxon>
        <taxon>Pterygota</taxon>
        <taxon>Neoptera</taxon>
        <taxon>Endopterygota</taxon>
        <taxon>Lepidoptera</taxon>
        <taxon>Glossata</taxon>
        <taxon>Ditrysia</taxon>
        <taxon>Tineoidea</taxon>
        <taxon>Psychidae</taxon>
        <taxon>Oiketicinae</taxon>
        <taxon>Eumeta</taxon>
    </lineage>
</organism>
<gene>
    <name evidence="1" type="ORF">EVAR_85376_1</name>
</gene>
<dbReference type="AlphaFoldDB" id="A0A4C1WSX2"/>
<proteinExistence type="predicted"/>
<evidence type="ECO:0000313" key="1">
    <source>
        <dbReference type="EMBL" id="GBP54073.1"/>
    </source>
</evidence>